<evidence type="ECO:0000313" key="7">
    <source>
        <dbReference type="Proteomes" id="UP000254925"/>
    </source>
</evidence>
<dbReference type="Gene3D" id="3.90.1150.10">
    <property type="entry name" value="Aspartate Aminotransferase, domain 1"/>
    <property type="match status" value="1"/>
</dbReference>
<feature type="active site" description="Proton acceptor" evidence="3">
    <location>
        <position position="189"/>
    </location>
</feature>
<dbReference type="GO" id="GO:0000271">
    <property type="term" value="P:polysaccharide biosynthetic process"/>
    <property type="evidence" value="ECO:0007669"/>
    <property type="project" value="TreeGrafter"/>
</dbReference>
<evidence type="ECO:0000313" key="6">
    <source>
        <dbReference type="EMBL" id="RDI58542.1"/>
    </source>
</evidence>
<dbReference type="RefSeq" id="WP_210210216.1">
    <property type="nucleotide sequence ID" value="NZ_QQBB01000005.1"/>
</dbReference>
<comment type="similarity">
    <text evidence="2 5">Belongs to the DegT/DnrJ/EryC1 family.</text>
</comment>
<evidence type="ECO:0000256" key="5">
    <source>
        <dbReference type="RuleBase" id="RU004508"/>
    </source>
</evidence>
<name>A0A370HIX8_9HYPH</name>
<sequence length="366" mass="40143">MTIHIGINNLRRHAESTNAAVREAVDRVLGSGWYILGRENDALEEEFASFCGANHCVGVANGTDAIELGLRALSVERGSRVVTVANAGYYTLTALSAIGAVPVFADVDETSRLMSIDHLGEIIAQGGIDAVVITHLFGLLHDMDAILRITEPAGVPVFEDCAQAHGASRTGRRAGSFGAAASFSFYPTKNLGALGDAGAVVTQSDDTARKVRQLRQYGWKSKYEVESPHARNSRLDEIQAAILRSKLPSLNDWNTRRREIATRYSTEIHHPRVSCPPVYGEEYVAHLYVIACDDRQSLRAHLSAMGIGTDVHYPIPDYRQLPLVGSFADFALPVTEKLAHRILTLPCYPELQDEEISHIIDSINRW</sequence>
<dbReference type="InterPro" id="IPR015422">
    <property type="entry name" value="PyrdxlP-dep_Trfase_small"/>
</dbReference>
<dbReference type="Gene3D" id="3.40.640.10">
    <property type="entry name" value="Type I PLP-dependent aspartate aminotransferase-like (Major domain)"/>
    <property type="match status" value="1"/>
</dbReference>
<dbReference type="PANTHER" id="PTHR30244:SF36">
    <property type="entry name" value="3-OXO-GLUCOSE-6-PHOSPHATE:GLUTAMATE AMINOTRANSFERASE"/>
    <property type="match status" value="1"/>
</dbReference>
<comment type="caution">
    <text evidence="6">The sequence shown here is derived from an EMBL/GenBank/DDBJ whole genome shotgun (WGS) entry which is preliminary data.</text>
</comment>
<accession>A0A370HIX8</accession>
<evidence type="ECO:0000256" key="2">
    <source>
        <dbReference type="ARBA" id="ARBA00037999"/>
    </source>
</evidence>
<dbReference type="InterPro" id="IPR015421">
    <property type="entry name" value="PyrdxlP-dep_Trfase_major"/>
</dbReference>
<proteinExistence type="inferred from homology"/>
<dbReference type="GO" id="GO:0030170">
    <property type="term" value="F:pyridoxal phosphate binding"/>
    <property type="evidence" value="ECO:0007669"/>
    <property type="project" value="TreeGrafter"/>
</dbReference>
<dbReference type="Proteomes" id="UP000254925">
    <property type="component" value="Unassembled WGS sequence"/>
</dbReference>
<reference evidence="6 7" key="1">
    <citation type="submission" date="2018-07" db="EMBL/GenBank/DDBJ databases">
        <title>Genomic Encyclopedia of Type Strains, Phase IV (KMG-IV): sequencing the most valuable type-strain genomes for metagenomic binning, comparative biology and taxonomic classification.</title>
        <authorList>
            <person name="Goeker M."/>
        </authorList>
    </citation>
    <scope>NUCLEOTIDE SEQUENCE [LARGE SCALE GENOMIC DNA]</scope>
    <source>
        <strain evidence="6 7">DSM 14364</strain>
    </source>
</reference>
<dbReference type="InterPro" id="IPR000653">
    <property type="entry name" value="DegT/StrS_aminotransferase"/>
</dbReference>
<keyword evidence="1 4" id="KW-0663">Pyridoxal phosphate</keyword>
<dbReference type="GO" id="GO:0008483">
    <property type="term" value="F:transaminase activity"/>
    <property type="evidence" value="ECO:0007669"/>
    <property type="project" value="TreeGrafter"/>
</dbReference>
<gene>
    <name evidence="6" type="ORF">DES45_10565</name>
</gene>
<dbReference type="EMBL" id="QQBB01000005">
    <property type="protein sequence ID" value="RDI58542.1"/>
    <property type="molecule type" value="Genomic_DNA"/>
</dbReference>
<evidence type="ECO:0000256" key="4">
    <source>
        <dbReference type="PIRSR" id="PIRSR000390-2"/>
    </source>
</evidence>
<dbReference type="PANTHER" id="PTHR30244">
    <property type="entry name" value="TRANSAMINASE"/>
    <property type="match status" value="1"/>
</dbReference>
<dbReference type="InterPro" id="IPR015424">
    <property type="entry name" value="PyrdxlP-dep_Trfase"/>
</dbReference>
<dbReference type="SUPFAM" id="SSF53383">
    <property type="entry name" value="PLP-dependent transferases"/>
    <property type="match status" value="1"/>
</dbReference>
<protein>
    <submittedName>
        <fullName evidence="6">dTDP-4-amino-4,6-dideoxygalactose transaminase</fullName>
    </submittedName>
</protein>
<dbReference type="AlphaFoldDB" id="A0A370HIX8"/>
<organism evidence="6 7">
    <name type="scientific">Microvirga subterranea</name>
    <dbReference type="NCBI Taxonomy" id="186651"/>
    <lineage>
        <taxon>Bacteria</taxon>
        <taxon>Pseudomonadati</taxon>
        <taxon>Pseudomonadota</taxon>
        <taxon>Alphaproteobacteria</taxon>
        <taxon>Hyphomicrobiales</taxon>
        <taxon>Methylobacteriaceae</taxon>
        <taxon>Microvirga</taxon>
    </lineage>
</organism>
<keyword evidence="7" id="KW-1185">Reference proteome</keyword>
<dbReference type="PIRSF" id="PIRSF000390">
    <property type="entry name" value="PLP_StrS"/>
    <property type="match status" value="1"/>
</dbReference>
<evidence type="ECO:0000256" key="1">
    <source>
        <dbReference type="ARBA" id="ARBA00022898"/>
    </source>
</evidence>
<dbReference type="CDD" id="cd00616">
    <property type="entry name" value="AHBA_syn"/>
    <property type="match status" value="1"/>
</dbReference>
<feature type="modified residue" description="N6-(pyridoxal phosphate)lysine" evidence="4">
    <location>
        <position position="189"/>
    </location>
</feature>
<evidence type="ECO:0000256" key="3">
    <source>
        <dbReference type="PIRSR" id="PIRSR000390-1"/>
    </source>
</evidence>
<dbReference type="Pfam" id="PF01041">
    <property type="entry name" value="DegT_DnrJ_EryC1"/>
    <property type="match status" value="1"/>
</dbReference>